<organism evidence="1 2">
    <name type="scientific">Eretmocerus hayati</name>
    <dbReference type="NCBI Taxonomy" id="131215"/>
    <lineage>
        <taxon>Eukaryota</taxon>
        <taxon>Metazoa</taxon>
        <taxon>Ecdysozoa</taxon>
        <taxon>Arthropoda</taxon>
        <taxon>Hexapoda</taxon>
        <taxon>Insecta</taxon>
        <taxon>Pterygota</taxon>
        <taxon>Neoptera</taxon>
        <taxon>Endopterygota</taxon>
        <taxon>Hymenoptera</taxon>
        <taxon>Apocrita</taxon>
        <taxon>Proctotrupomorpha</taxon>
        <taxon>Chalcidoidea</taxon>
        <taxon>Aphelinidae</taxon>
        <taxon>Aphelininae</taxon>
        <taxon>Eretmocerus</taxon>
    </lineage>
</organism>
<evidence type="ECO:0000313" key="2">
    <source>
        <dbReference type="Proteomes" id="UP001239111"/>
    </source>
</evidence>
<protein>
    <submittedName>
        <fullName evidence="1">Uncharacterized protein</fullName>
    </submittedName>
</protein>
<name>A0ACC2NUN8_9HYME</name>
<proteinExistence type="predicted"/>
<accession>A0ACC2NUN8</accession>
<dbReference type="Proteomes" id="UP001239111">
    <property type="component" value="Chromosome 2"/>
</dbReference>
<evidence type="ECO:0000313" key="1">
    <source>
        <dbReference type="EMBL" id="KAJ8674918.1"/>
    </source>
</evidence>
<reference evidence="1" key="1">
    <citation type="submission" date="2023-04" db="EMBL/GenBank/DDBJ databases">
        <title>A chromosome-level genome assembly of the parasitoid wasp Eretmocerus hayati.</title>
        <authorList>
            <person name="Zhong Y."/>
            <person name="Liu S."/>
            <person name="Liu Y."/>
        </authorList>
    </citation>
    <scope>NUCLEOTIDE SEQUENCE</scope>
    <source>
        <strain evidence="1">ZJU_SS_LIU_2023</strain>
    </source>
</reference>
<keyword evidence="2" id="KW-1185">Reference proteome</keyword>
<dbReference type="EMBL" id="CM056742">
    <property type="protein sequence ID" value="KAJ8674918.1"/>
    <property type="molecule type" value="Genomic_DNA"/>
</dbReference>
<gene>
    <name evidence="1" type="ORF">QAD02_010704</name>
</gene>
<sequence>MKVLLVCIYSLLTFAPASQSSPLSENGDVTSNLRRKRSYNGEIVRVEDYPYVVSIGEHACAGALITRRLVLTAGHCTRRSSYVKVFTSGMEESYTISRRIPHPSYKLSNGWIAVHDIGLFVLSEPVKDAQVIKLPPKNFKVPTGVFARSFGWGETEHESYSEDLRKLVLPISYYGSYCRKGDEYNSLWICSNSGEKHLCSGDSGGPLVWNNYVVGIASMGAVRCKLHAPSIFTKVAAYRNWIDKYTAEYR</sequence>
<comment type="caution">
    <text evidence="1">The sequence shown here is derived from an EMBL/GenBank/DDBJ whole genome shotgun (WGS) entry which is preliminary data.</text>
</comment>